<dbReference type="OrthoDB" id="3608749at2"/>
<feature type="domain" description="HTH cro/C1-type" evidence="1">
    <location>
        <begin position="34"/>
        <end position="81"/>
    </location>
</feature>
<dbReference type="Gene3D" id="1.10.260.40">
    <property type="entry name" value="lambda repressor-like DNA-binding domains"/>
    <property type="match status" value="1"/>
</dbReference>
<evidence type="ECO:0000313" key="2">
    <source>
        <dbReference type="EMBL" id="AYF73617.1"/>
    </source>
</evidence>
<accession>A0A386Z8U9</accession>
<protein>
    <submittedName>
        <fullName evidence="2">XRE family transcriptional regulator</fullName>
    </submittedName>
</protein>
<dbReference type="InterPro" id="IPR041413">
    <property type="entry name" value="MLTR_LBD"/>
</dbReference>
<keyword evidence="3" id="KW-1185">Reference proteome</keyword>
<evidence type="ECO:0000259" key="1">
    <source>
        <dbReference type="PROSITE" id="PS50943"/>
    </source>
</evidence>
<dbReference type="GO" id="GO:0003677">
    <property type="term" value="F:DNA binding"/>
    <property type="evidence" value="ECO:0007669"/>
    <property type="project" value="InterPro"/>
</dbReference>
<organism evidence="2 3">
    <name type="scientific">Nocardia yunnanensis</name>
    <dbReference type="NCBI Taxonomy" id="2382165"/>
    <lineage>
        <taxon>Bacteria</taxon>
        <taxon>Bacillati</taxon>
        <taxon>Actinomycetota</taxon>
        <taxon>Actinomycetes</taxon>
        <taxon>Mycobacteriales</taxon>
        <taxon>Nocardiaceae</taxon>
        <taxon>Nocardia</taxon>
    </lineage>
</organism>
<dbReference type="EMBL" id="CP032568">
    <property type="protein sequence ID" value="AYF73617.1"/>
    <property type="molecule type" value="Genomic_DNA"/>
</dbReference>
<dbReference type="PANTHER" id="PTHR35010">
    <property type="entry name" value="BLL4672 PROTEIN-RELATED"/>
    <property type="match status" value="1"/>
</dbReference>
<dbReference type="InterPro" id="IPR001387">
    <property type="entry name" value="Cro/C1-type_HTH"/>
</dbReference>
<dbReference type="Pfam" id="PF17765">
    <property type="entry name" value="MLTR_LBD"/>
    <property type="match status" value="1"/>
</dbReference>
<dbReference type="PROSITE" id="PS50943">
    <property type="entry name" value="HTH_CROC1"/>
    <property type="match status" value="1"/>
</dbReference>
<dbReference type="Proteomes" id="UP000267164">
    <property type="component" value="Chromosome"/>
</dbReference>
<dbReference type="SUPFAM" id="SSF47413">
    <property type="entry name" value="lambda repressor-like DNA-binding domains"/>
    <property type="match status" value="1"/>
</dbReference>
<dbReference type="PANTHER" id="PTHR35010:SF2">
    <property type="entry name" value="BLL4672 PROTEIN"/>
    <property type="match status" value="1"/>
</dbReference>
<dbReference type="AlphaFoldDB" id="A0A386Z8U9"/>
<dbReference type="Gene3D" id="3.30.450.180">
    <property type="match status" value="1"/>
</dbReference>
<sequence length="279" mass="31317">MDRNELADFLRRRREQLQPGTVGLAAGARRRTPGLRRDEVAMLAGMSTDYYTRLEQARGPRPSVQVLAALARALRLTDTERDHLYHLSGHQAPARGGDSHVGPGILHVLSKLDDTPAVVISDLGEVLVQNRMHALLSGDYSQRRGLERCVPWRWFTEPGMRRTFPEDDWDAMSHKHVADLRATAARRAGDADVTELVARLRAASPEFERLWLEHEVGRGRGHTKRMIHPEVGVLELICEPLLTPSATRHVLIYYPAPGSDTQEKLDLLRVIGTQSMTSH</sequence>
<gene>
    <name evidence="2" type="ORF">D7D52_06840</name>
</gene>
<name>A0A386Z8U9_9NOCA</name>
<dbReference type="InterPro" id="IPR010982">
    <property type="entry name" value="Lambda_DNA-bd_dom_sf"/>
</dbReference>
<dbReference type="Pfam" id="PF13560">
    <property type="entry name" value="HTH_31"/>
    <property type="match status" value="1"/>
</dbReference>
<evidence type="ECO:0000313" key="3">
    <source>
        <dbReference type="Proteomes" id="UP000267164"/>
    </source>
</evidence>
<proteinExistence type="predicted"/>
<reference evidence="2 3" key="1">
    <citation type="submission" date="2018-09" db="EMBL/GenBank/DDBJ databases">
        <title>Nocardia yunnanensis sp. nov., an actinomycete isolated from a soil sample.</title>
        <authorList>
            <person name="Zhang J."/>
        </authorList>
    </citation>
    <scope>NUCLEOTIDE SEQUENCE [LARGE SCALE GENOMIC DNA]</scope>
    <source>
        <strain evidence="2 3">CFHS0054</strain>
    </source>
</reference>
<dbReference type="RefSeq" id="WP_120735546.1">
    <property type="nucleotide sequence ID" value="NZ_CP032568.1"/>
</dbReference>
<dbReference type="SMART" id="SM00530">
    <property type="entry name" value="HTH_XRE"/>
    <property type="match status" value="1"/>
</dbReference>
<dbReference type="KEGG" id="nyu:D7D52_06840"/>